<dbReference type="EnsemblMetazoa" id="GAUT047481-RA">
    <property type="protein sequence ID" value="GAUT047481-PA"/>
    <property type="gene ID" value="GAUT047481"/>
</dbReference>
<keyword evidence="3" id="KW-0249">Electron transport</keyword>
<dbReference type="Proteomes" id="UP000078200">
    <property type="component" value="Unassembled WGS sequence"/>
</dbReference>
<dbReference type="GO" id="GO:0005739">
    <property type="term" value="C:mitochondrion"/>
    <property type="evidence" value="ECO:0007669"/>
    <property type="project" value="TreeGrafter"/>
</dbReference>
<name>A0A1A9VTX9_GLOAU</name>
<comment type="similarity">
    <text evidence="1">Belongs to the thioredoxin family.</text>
</comment>
<accession>A0A1A9VTX9</accession>
<evidence type="ECO:0000256" key="5">
    <source>
        <dbReference type="ARBA" id="ARBA00023284"/>
    </source>
</evidence>
<dbReference type="VEuPathDB" id="VectorBase:GAUT000926"/>
<evidence type="ECO:0000313" key="8">
    <source>
        <dbReference type="Proteomes" id="UP000078200"/>
    </source>
</evidence>
<dbReference type="SUPFAM" id="SSF52833">
    <property type="entry name" value="Thioredoxin-like"/>
    <property type="match status" value="1"/>
</dbReference>
<dbReference type="CDD" id="cd02947">
    <property type="entry name" value="TRX_family"/>
    <property type="match status" value="1"/>
</dbReference>
<dbReference type="PRINTS" id="PR00421">
    <property type="entry name" value="THIOREDOXIN"/>
</dbReference>
<reference evidence="8" key="1">
    <citation type="submission" date="2014-05" db="EMBL/GenBank/DDBJ databases">
        <authorList>
            <person name="Aksoy S."/>
            <person name="Warren W."/>
            <person name="Wilson R.K."/>
        </authorList>
    </citation>
    <scope>NUCLEOTIDE SEQUENCE [LARGE SCALE GENOMIC DNA]</scope>
    <source>
        <strain evidence="8">TTRI</strain>
    </source>
</reference>
<dbReference type="VEuPathDB" id="VectorBase:GAUT047481"/>
<dbReference type="STRING" id="7395.A0A1A9VTX9"/>
<evidence type="ECO:0000256" key="1">
    <source>
        <dbReference type="ARBA" id="ARBA00008987"/>
    </source>
</evidence>
<keyword evidence="4" id="KW-1015">Disulfide bond</keyword>
<evidence type="ECO:0000259" key="6">
    <source>
        <dbReference type="PROSITE" id="PS51352"/>
    </source>
</evidence>
<dbReference type="FunFam" id="3.40.30.10:FF:000001">
    <property type="entry name" value="Thioredoxin"/>
    <property type="match status" value="1"/>
</dbReference>
<dbReference type="PROSITE" id="PS51352">
    <property type="entry name" value="THIOREDOXIN_2"/>
    <property type="match status" value="1"/>
</dbReference>
<evidence type="ECO:0000256" key="3">
    <source>
        <dbReference type="ARBA" id="ARBA00022982"/>
    </source>
</evidence>
<dbReference type="EnsemblMetazoa" id="GAUT000926-RA">
    <property type="protein sequence ID" value="GAUT000926-PA"/>
    <property type="gene ID" value="GAUT000926"/>
</dbReference>
<dbReference type="InterPro" id="IPR013766">
    <property type="entry name" value="Thioredoxin_domain"/>
</dbReference>
<dbReference type="InterPro" id="IPR036249">
    <property type="entry name" value="Thioredoxin-like_sf"/>
</dbReference>
<dbReference type="PANTHER" id="PTHR43601:SF3">
    <property type="entry name" value="THIOREDOXIN, MITOCHONDRIAL"/>
    <property type="match status" value="1"/>
</dbReference>
<dbReference type="GO" id="GO:0045454">
    <property type="term" value="P:cell redox homeostasis"/>
    <property type="evidence" value="ECO:0007669"/>
    <property type="project" value="TreeGrafter"/>
</dbReference>
<dbReference type="InterPro" id="IPR005746">
    <property type="entry name" value="Thioredoxin"/>
</dbReference>
<sequence>MLSIQTCRNNGRRAFGQLVCMHRHFGTTLAKKEIFQVQSAEDFDQKVKKSDKVVIVDFFATWCNPCKMLTPRLESIVGEKAGSVKLAKVDIDEHSDLALDYEVGAVPVLMAMKNGKVVNRMIGLQDTDKLRAWIDKTVADNK</sequence>
<keyword evidence="8" id="KW-1185">Reference proteome</keyword>
<feature type="domain" description="Thioredoxin" evidence="6">
    <location>
        <begin position="29"/>
        <end position="139"/>
    </location>
</feature>
<reference evidence="7" key="2">
    <citation type="submission" date="2020-05" db="UniProtKB">
        <authorList>
            <consortium name="EnsemblMetazoa"/>
        </authorList>
    </citation>
    <scope>IDENTIFICATION</scope>
    <source>
        <strain evidence="7">TTRI</strain>
    </source>
</reference>
<dbReference type="GO" id="GO:0015035">
    <property type="term" value="F:protein-disulfide reductase activity"/>
    <property type="evidence" value="ECO:0007669"/>
    <property type="project" value="InterPro"/>
</dbReference>
<keyword evidence="2" id="KW-0813">Transport</keyword>
<evidence type="ECO:0000256" key="2">
    <source>
        <dbReference type="ARBA" id="ARBA00022448"/>
    </source>
</evidence>
<dbReference type="NCBIfam" id="TIGR01068">
    <property type="entry name" value="thioredoxin"/>
    <property type="match status" value="1"/>
</dbReference>
<evidence type="ECO:0000313" key="7">
    <source>
        <dbReference type="EnsemblMetazoa" id="GAUT000926-PA"/>
    </source>
</evidence>
<organism evidence="7 8">
    <name type="scientific">Glossina austeni</name>
    <name type="common">Savannah tsetse fly</name>
    <dbReference type="NCBI Taxonomy" id="7395"/>
    <lineage>
        <taxon>Eukaryota</taxon>
        <taxon>Metazoa</taxon>
        <taxon>Ecdysozoa</taxon>
        <taxon>Arthropoda</taxon>
        <taxon>Hexapoda</taxon>
        <taxon>Insecta</taxon>
        <taxon>Pterygota</taxon>
        <taxon>Neoptera</taxon>
        <taxon>Endopterygota</taxon>
        <taxon>Diptera</taxon>
        <taxon>Brachycera</taxon>
        <taxon>Muscomorpha</taxon>
        <taxon>Hippoboscoidea</taxon>
        <taxon>Glossinidae</taxon>
        <taxon>Glossina</taxon>
    </lineage>
</organism>
<keyword evidence="5" id="KW-0676">Redox-active center</keyword>
<protein>
    <recommendedName>
        <fullName evidence="6">Thioredoxin domain-containing protein</fullName>
    </recommendedName>
</protein>
<evidence type="ECO:0000256" key="4">
    <source>
        <dbReference type="ARBA" id="ARBA00023157"/>
    </source>
</evidence>
<proteinExistence type="inferred from homology"/>
<dbReference type="Pfam" id="PF00085">
    <property type="entry name" value="Thioredoxin"/>
    <property type="match status" value="1"/>
</dbReference>
<dbReference type="PANTHER" id="PTHR43601">
    <property type="entry name" value="THIOREDOXIN, MITOCHONDRIAL"/>
    <property type="match status" value="1"/>
</dbReference>
<dbReference type="AlphaFoldDB" id="A0A1A9VTX9"/>
<dbReference type="Gene3D" id="3.40.30.10">
    <property type="entry name" value="Glutaredoxin"/>
    <property type="match status" value="1"/>
</dbReference>